<dbReference type="EMBL" id="WPIN01000002">
    <property type="protein sequence ID" value="MVM29863.1"/>
    <property type="molecule type" value="Genomic_DNA"/>
</dbReference>
<dbReference type="RefSeq" id="WP_157584083.1">
    <property type="nucleotide sequence ID" value="NZ_WPIN01000002.1"/>
</dbReference>
<sequence length="261" mass="29367">MKKLLILSLIGLFAYRTTDVLSDIGLTHPDAQQTIFTSITSGYIAIPSACRKLAVSQRATVISGVVNFAKSYTKTDDFKKRYATWRADAKPTSDAKSYDQVQREQKAQIAEMKKGLTETKASMAKLDAATQKAMQSAIQQQEKMIAEMEAGTSPMLMKRESVDQLNKYAEAEYQEKLKKWEAEYPADPATVIHKQLTAFLEQSAGVDFAAKLTDRNGKKYFTNPAYEQKSDNWKRCFRAGLEATSTAQQLAKTWLFELEKK</sequence>
<reference evidence="1 2" key="1">
    <citation type="submission" date="2019-12" db="EMBL/GenBank/DDBJ databases">
        <title>Spirosoma sp. HMF4905 genome sequencing and assembly.</title>
        <authorList>
            <person name="Kang H."/>
            <person name="Cha I."/>
            <person name="Kim H."/>
            <person name="Joh K."/>
        </authorList>
    </citation>
    <scope>NUCLEOTIDE SEQUENCE [LARGE SCALE GENOMIC DNA]</scope>
    <source>
        <strain evidence="1 2">HMF4905</strain>
    </source>
</reference>
<protein>
    <submittedName>
        <fullName evidence="1">Uncharacterized protein</fullName>
    </submittedName>
</protein>
<gene>
    <name evidence="1" type="ORF">GO755_07455</name>
</gene>
<evidence type="ECO:0000313" key="1">
    <source>
        <dbReference type="EMBL" id="MVM29863.1"/>
    </source>
</evidence>
<comment type="caution">
    <text evidence="1">The sequence shown here is derived from an EMBL/GenBank/DDBJ whole genome shotgun (WGS) entry which is preliminary data.</text>
</comment>
<accession>A0A7K1S7P7</accession>
<dbReference type="Proteomes" id="UP000436006">
    <property type="component" value="Unassembled WGS sequence"/>
</dbReference>
<proteinExistence type="predicted"/>
<name>A0A7K1S7P7_9BACT</name>
<keyword evidence="2" id="KW-1185">Reference proteome</keyword>
<organism evidence="1 2">
    <name type="scientific">Spirosoma arboris</name>
    <dbReference type="NCBI Taxonomy" id="2682092"/>
    <lineage>
        <taxon>Bacteria</taxon>
        <taxon>Pseudomonadati</taxon>
        <taxon>Bacteroidota</taxon>
        <taxon>Cytophagia</taxon>
        <taxon>Cytophagales</taxon>
        <taxon>Cytophagaceae</taxon>
        <taxon>Spirosoma</taxon>
    </lineage>
</organism>
<dbReference type="AlphaFoldDB" id="A0A7K1S7P7"/>
<evidence type="ECO:0000313" key="2">
    <source>
        <dbReference type="Proteomes" id="UP000436006"/>
    </source>
</evidence>